<dbReference type="InterPro" id="IPR039421">
    <property type="entry name" value="Type_1_exporter"/>
</dbReference>
<dbReference type="AlphaFoldDB" id="A0A9D2SPQ1"/>
<dbReference type="CDD" id="cd18542">
    <property type="entry name" value="ABC_6TM_YknU_like"/>
    <property type="match status" value="1"/>
</dbReference>
<keyword evidence="3" id="KW-1003">Cell membrane</keyword>
<evidence type="ECO:0000259" key="11">
    <source>
        <dbReference type="PROSITE" id="PS50929"/>
    </source>
</evidence>
<dbReference type="PROSITE" id="PS00211">
    <property type="entry name" value="ABC_TRANSPORTER_1"/>
    <property type="match status" value="1"/>
</dbReference>
<evidence type="ECO:0000313" key="12">
    <source>
        <dbReference type="EMBL" id="HJC22381.1"/>
    </source>
</evidence>
<evidence type="ECO:0000256" key="9">
    <source>
        <dbReference type="SAM" id="Phobius"/>
    </source>
</evidence>
<dbReference type="InterPro" id="IPR011527">
    <property type="entry name" value="ABC1_TM_dom"/>
</dbReference>
<evidence type="ECO:0000256" key="1">
    <source>
        <dbReference type="ARBA" id="ARBA00004651"/>
    </source>
</evidence>
<sequence>MKKLSSYLYKHKFGYLLVFVSMVIAVSLDLLTPQVTRVIVDDVIQGGQTGKLRFLLPCILFIGLGRCIFGYTKEYTSDLIGSSIATEIRKDLFTHLQSLSADFFDKNNTGELMSRVKDDIDRIWNALGFVSMLIMEVVFHTCLVLFCMYSLNWRLALIPTAAMLVTGVIAVLEERRLGAVYEEISEENAALNTVAEENLAGVRTVKAFAREKYEIKKFLSHNKRYYELNMKQSKVFVKYYPCFSLITKLLPLLVLLLGGSQVIRGELSLGSLTAFVEYSMNIVWPMEMLGWLANDFSSGVGSYRKIRKIYQAVPSVTEKEEPVVLPEVRGEIDFENVSFHKEDGHEILHGISFTVKPGHTLGIMGATGAGKTSIIQLLERLYDATGGTIRLDGVNIRDLSLKQLRGSISLVMQDVFLFSDTISENVRLGKREQVDDADIRTASESAQASEFIERLSEQYETVIGERGVGLSGGQKQRISIARAIAKHNPILILDDSTSALDMETEYAIQQALQELSGTTKLIIAHRISAVKNADEIIVLENGTIRERGNHESLLAKRGLYYETWQAQYGAASFPETPDAIAACAAE</sequence>
<evidence type="ECO:0000256" key="6">
    <source>
        <dbReference type="ARBA" id="ARBA00022840"/>
    </source>
</evidence>
<dbReference type="SUPFAM" id="SSF90123">
    <property type="entry name" value="ABC transporter transmembrane region"/>
    <property type="match status" value="1"/>
</dbReference>
<dbReference type="GO" id="GO:0015421">
    <property type="term" value="F:ABC-type oligopeptide transporter activity"/>
    <property type="evidence" value="ECO:0007669"/>
    <property type="project" value="TreeGrafter"/>
</dbReference>
<feature type="transmembrane region" description="Helical" evidence="9">
    <location>
        <begin position="12"/>
        <end position="32"/>
    </location>
</feature>
<evidence type="ECO:0000313" key="13">
    <source>
        <dbReference type="Proteomes" id="UP000823891"/>
    </source>
</evidence>
<dbReference type="InterPro" id="IPR003439">
    <property type="entry name" value="ABC_transporter-like_ATP-bd"/>
</dbReference>
<keyword evidence="8 9" id="KW-0472">Membrane</keyword>
<dbReference type="InterPro" id="IPR003593">
    <property type="entry name" value="AAA+_ATPase"/>
</dbReference>
<dbReference type="Proteomes" id="UP000823891">
    <property type="component" value="Unassembled WGS sequence"/>
</dbReference>
<protein>
    <submittedName>
        <fullName evidence="12">ABC transporter ATP-binding protein/permease</fullName>
    </submittedName>
</protein>
<evidence type="ECO:0000256" key="8">
    <source>
        <dbReference type="ARBA" id="ARBA00023136"/>
    </source>
</evidence>
<keyword evidence="4 9" id="KW-0812">Transmembrane</keyword>
<reference evidence="12" key="2">
    <citation type="submission" date="2021-04" db="EMBL/GenBank/DDBJ databases">
        <authorList>
            <person name="Gilroy R."/>
        </authorList>
    </citation>
    <scope>NUCLEOTIDE SEQUENCE</scope>
    <source>
        <strain evidence="12">USAMLcec2-132</strain>
    </source>
</reference>
<dbReference type="PROSITE" id="PS50893">
    <property type="entry name" value="ABC_TRANSPORTER_2"/>
    <property type="match status" value="1"/>
</dbReference>
<feature type="transmembrane region" description="Helical" evidence="9">
    <location>
        <begin position="152"/>
        <end position="172"/>
    </location>
</feature>
<dbReference type="SUPFAM" id="SSF52540">
    <property type="entry name" value="P-loop containing nucleoside triphosphate hydrolases"/>
    <property type="match status" value="1"/>
</dbReference>
<evidence type="ECO:0000259" key="10">
    <source>
        <dbReference type="PROSITE" id="PS50893"/>
    </source>
</evidence>
<name>A0A9D2SPQ1_9FIRM</name>
<dbReference type="Pfam" id="PF00005">
    <property type="entry name" value="ABC_tran"/>
    <property type="match status" value="1"/>
</dbReference>
<feature type="transmembrane region" description="Helical" evidence="9">
    <location>
        <begin position="239"/>
        <end position="259"/>
    </location>
</feature>
<dbReference type="GO" id="GO:0005524">
    <property type="term" value="F:ATP binding"/>
    <property type="evidence" value="ECO:0007669"/>
    <property type="project" value="UniProtKB-KW"/>
</dbReference>
<evidence type="ECO:0000256" key="7">
    <source>
        <dbReference type="ARBA" id="ARBA00022989"/>
    </source>
</evidence>
<dbReference type="InterPro" id="IPR036640">
    <property type="entry name" value="ABC1_TM_sf"/>
</dbReference>
<evidence type="ECO:0000256" key="4">
    <source>
        <dbReference type="ARBA" id="ARBA00022692"/>
    </source>
</evidence>
<evidence type="ECO:0000256" key="5">
    <source>
        <dbReference type="ARBA" id="ARBA00022741"/>
    </source>
</evidence>
<keyword evidence="7 9" id="KW-1133">Transmembrane helix</keyword>
<dbReference type="GO" id="GO:0005886">
    <property type="term" value="C:plasma membrane"/>
    <property type="evidence" value="ECO:0007669"/>
    <property type="project" value="UniProtKB-SubCell"/>
</dbReference>
<dbReference type="PROSITE" id="PS50929">
    <property type="entry name" value="ABC_TM1F"/>
    <property type="match status" value="1"/>
</dbReference>
<keyword evidence="6 12" id="KW-0067">ATP-binding</keyword>
<dbReference type="PANTHER" id="PTHR43394:SF1">
    <property type="entry name" value="ATP-BINDING CASSETTE SUB-FAMILY B MEMBER 10, MITOCHONDRIAL"/>
    <property type="match status" value="1"/>
</dbReference>
<dbReference type="GO" id="GO:0016887">
    <property type="term" value="F:ATP hydrolysis activity"/>
    <property type="evidence" value="ECO:0007669"/>
    <property type="project" value="InterPro"/>
</dbReference>
<evidence type="ECO:0000256" key="2">
    <source>
        <dbReference type="ARBA" id="ARBA00022448"/>
    </source>
</evidence>
<dbReference type="InterPro" id="IPR027417">
    <property type="entry name" value="P-loop_NTPase"/>
</dbReference>
<organism evidence="12 13">
    <name type="scientific">Candidatus Eisenbergiella merdavium</name>
    <dbReference type="NCBI Taxonomy" id="2838551"/>
    <lineage>
        <taxon>Bacteria</taxon>
        <taxon>Bacillati</taxon>
        <taxon>Bacillota</taxon>
        <taxon>Clostridia</taxon>
        <taxon>Lachnospirales</taxon>
        <taxon>Lachnospiraceae</taxon>
        <taxon>Eisenbergiella</taxon>
    </lineage>
</organism>
<gene>
    <name evidence="12" type="ORF">H9761_01590</name>
</gene>
<dbReference type="FunFam" id="3.40.50.300:FF:000221">
    <property type="entry name" value="Multidrug ABC transporter ATP-binding protein"/>
    <property type="match status" value="1"/>
</dbReference>
<dbReference type="SMART" id="SM00382">
    <property type="entry name" value="AAA"/>
    <property type="match status" value="1"/>
</dbReference>
<evidence type="ECO:0000256" key="3">
    <source>
        <dbReference type="ARBA" id="ARBA00022475"/>
    </source>
</evidence>
<keyword evidence="5" id="KW-0547">Nucleotide-binding</keyword>
<proteinExistence type="predicted"/>
<comment type="caution">
    <text evidence="12">The sequence shown here is derived from an EMBL/GenBank/DDBJ whole genome shotgun (WGS) entry which is preliminary data.</text>
</comment>
<feature type="transmembrane region" description="Helical" evidence="9">
    <location>
        <begin position="52"/>
        <end position="69"/>
    </location>
</feature>
<keyword evidence="2" id="KW-0813">Transport</keyword>
<reference evidence="12" key="1">
    <citation type="journal article" date="2021" name="PeerJ">
        <title>Extensive microbial diversity within the chicken gut microbiome revealed by metagenomics and culture.</title>
        <authorList>
            <person name="Gilroy R."/>
            <person name="Ravi A."/>
            <person name="Getino M."/>
            <person name="Pursley I."/>
            <person name="Horton D.L."/>
            <person name="Alikhan N.F."/>
            <person name="Baker D."/>
            <person name="Gharbi K."/>
            <person name="Hall N."/>
            <person name="Watson M."/>
            <person name="Adriaenssens E.M."/>
            <person name="Foster-Nyarko E."/>
            <person name="Jarju S."/>
            <person name="Secka A."/>
            <person name="Antonio M."/>
            <person name="Oren A."/>
            <person name="Chaudhuri R.R."/>
            <person name="La Ragione R."/>
            <person name="Hildebrand F."/>
            <person name="Pallen M.J."/>
        </authorList>
    </citation>
    <scope>NUCLEOTIDE SEQUENCE</scope>
    <source>
        <strain evidence="12">USAMLcec2-132</strain>
    </source>
</reference>
<feature type="domain" description="ABC transmembrane type-1" evidence="11">
    <location>
        <begin position="16"/>
        <end position="298"/>
    </location>
</feature>
<feature type="transmembrane region" description="Helical" evidence="9">
    <location>
        <begin position="123"/>
        <end position="146"/>
    </location>
</feature>
<comment type="subcellular location">
    <subcellularLocation>
        <location evidence="1">Cell membrane</location>
        <topology evidence="1">Multi-pass membrane protein</topology>
    </subcellularLocation>
</comment>
<feature type="domain" description="ABC transporter" evidence="10">
    <location>
        <begin position="332"/>
        <end position="566"/>
    </location>
</feature>
<accession>A0A9D2SPQ1</accession>
<dbReference type="Gene3D" id="1.20.1560.10">
    <property type="entry name" value="ABC transporter type 1, transmembrane domain"/>
    <property type="match status" value="1"/>
</dbReference>
<dbReference type="InterPro" id="IPR017871">
    <property type="entry name" value="ABC_transporter-like_CS"/>
</dbReference>
<dbReference type="PANTHER" id="PTHR43394">
    <property type="entry name" value="ATP-DEPENDENT PERMEASE MDL1, MITOCHONDRIAL"/>
    <property type="match status" value="1"/>
</dbReference>
<dbReference type="EMBL" id="DWWS01000008">
    <property type="protein sequence ID" value="HJC22381.1"/>
    <property type="molecule type" value="Genomic_DNA"/>
</dbReference>
<dbReference type="Pfam" id="PF00664">
    <property type="entry name" value="ABC_membrane"/>
    <property type="match status" value="1"/>
</dbReference>
<dbReference type="Gene3D" id="3.40.50.300">
    <property type="entry name" value="P-loop containing nucleotide triphosphate hydrolases"/>
    <property type="match status" value="1"/>
</dbReference>